<comment type="caution">
    <text evidence="3">The sequence shown here is derived from an EMBL/GenBank/DDBJ whole genome shotgun (WGS) entry which is preliminary data.</text>
</comment>
<evidence type="ECO:0000256" key="1">
    <source>
        <dbReference type="ARBA" id="ARBA00023125"/>
    </source>
</evidence>
<sequence>MNRKRQDRTNPVYMISVVSRILEVHPQTLRMYEREGFVRPHRINKQRLYSDEDIEKLNLVIKLTKELGVNKAGVDIILRMRQRMQALQEEIREMMRFMEDDIRRHFEERLKRIFSEE</sequence>
<dbReference type="GO" id="GO:0003677">
    <property type="term" value="F:DNA binding"/>
    <property type="evidence" value="ECO:0007669"/>
    <property type="project" value="UniProtKB-KW"/>
</dbReference>
<dbReference type="PROSITE" id="PS50937">
    <property type="entry name" value="HTH_MERR_2"/>
    <property type="match status" value="1"/>
</dbReference>
<evidence type="ECO:0000313" key="3">
    <source>
        <dbReference type="EMBL" id="GER93323.1"/>
    </source>
</evidence>
<proteinExistence type="predicted"/>
<feature type="domain" description="HTH merR-type" evidence="2">
    <location>
        <begin position="12"/>
        <end position="80"/>
    </location>
</feature>
<dbReference type="PANTHER" id="PTHR30204:SF58">
    <property type="entry name" value="HTH-TYPE TRANSCRIPTIONAL REGULATOR YFMP"/>
    <property type="match status" value="1"/>
</dbReference>
<dbReference type="InterPro" id="IPR047057">
    <property type="entry name" value="MerR_fam"/>
</dbReference>
<accession>A0A5J4L0P4</accession>
<dbReference type="Gene3D" id="1.10.1660.10">
    <property type="match status" value="1"/>
</dbReference>
<keyword evidence="1" id="KW-0238">DNA-binding</keyword>
<organism evidence="3">
    <name type="scientific">hot springs metagenome</name>
    <dbReference type="NCBI Taxonomy" id="433727"/>
    <lineage>
        <taxon>unclassified sequences</taxon>
        <taxon>metagenomes</taxon>
        <taxon>ecological metagenomes</taxon>
    </lineage>
</organism>
<gene>
    <name evidence="3" type="ORF">A45J_1061</name>
</gene>
<protein>
    <submittedName>
        <fullName evidence="3">MerR family transcriptional regulator</fullName>
    </submittedName>
</protein>
<dbReference type="InterPro" id="IPR000551">
    <property type="entry name" value="MerR-type_HTH_dom"/>
</dbReference>
<dbReference type="GO" id="GO:0003700">
    <property type="term" value="F:DNA-binding transcription factor activity"/>
    <property type="evidence" value="ECO:0007669"/>
    <property type="project" value="InterPro"/>
</dbReference>
<dbReference type="InterPro" id="IPR009061">
    <property type="entry name" value="DNA-bd_dom_put_sf"/>
</dbReference>
<dbReference type="EMBL" id="BLAB01000001">
    <property type="protein sequence ID" value="GER93323.1"/>
    <property type="molecule type" value="Genomic_DNA"/>
</dbReference>
<evidence type="ECO:0000259" key="2">
    <source>
        <dbReference type="PROSITE" id="PS50937"/>
    </source>
</evidence>
<dbReference type="PROSITE" id="PS00552">
    <property type="entry name" value="HTH_MERR_1"/>
    <property type="match status" value="1"/>
</dbReference>
<dbReference type="AlphaFoldDB" id="A0A5J4L0P4"/>
<dbReference type="Pfam" id="PF13411">
    <property type="entry name" value="MerR_1"/>
    <property type="match status" value="1"/>
</dbReference>
<dbReference type="SUPFAM" id="SSF46955">
    <property type="entry name" value="Putative DNA-binding domain"/>
    <property type="match status" value="1"/>
</dbReference>
<dbReference type="SMART" id="SM00422">
    <property type="entry name" value="HTH_MERR"/>
    <property type="match status" value="1"/>
</dbReference>
<reference evidence="3" key="1">
    <citation type="submission" date="2019-10" db="EMBL/GenBank/DDBJ databases">
        <title>Metagenomic sequencing of thiosulfate-disproportionating enrichment culture.</title>
        <authorList>
            <person name="Umezawa K."/>
            <person name="Kojima H."/>
            <person name="Fukui M."/>
        </authorList>
    </citation>
    <scope>NUCLEOTIDE SEQUENCE</scope>
    <source>
        <strain evidence="3">45J</strain>
    </source>
</reference>
<dbReference type="PANTHER" id="PTHR30204">
    <property type="entry name" value="REDOX-CYCLING DRUG-SENSING TRANSCRIPTIONAL ACTIVATOR SOXR"/>
    <property type="match status" value="1"/>
</dbReference>
<name>A0A5J4L0P4_9ZZZZ</name>